<dbReference type="AlphaFoldDB" id="A0AAW0BKB7"/>
<feature type="region of interest" description="Disordered" evidence="1">
    <location>
        <begin position="202"/>
        <end position="221"/>
    </location>
</feature>
<name>A0AAW0BKB7_9AGAR</name>
<reference evidence="2 3" key="1">
    <citation type="submission" date="2024-01" db="EMBL/GenBank/DDBJ databases">
        <title>A draft genome for a cacao thread blight-causing isolate of Paramarasmius palmivorus.</title>
        <authorList>
            <person name="Baruah I.K."/>
            <person name="Bukari Y."/>
            <person name="Amoako-Attah I."/>
            <person name="Meinhardt L.W."/>
            <person name="Bailey B.A."/>
            <person name="Cohen S.P."/>
        </authorList>
    </citation>
    <scope>NUCLEOTIDE SEQUENCE [LARGE SCALE GENOMIC DNA]</scope>
    <source>
        <strain evidence="2 3">GH-12</strain>
    </source>
</reference>
<gene>
    <name evidence="2" type="ORF">VNI00_015233</name>
</gene>
<comment type="caution">
    <text evidence="2">The sequence shown here is derived from an EMBL/GenBank/DDBJ whole genome shotgun (WGS) entry which is preliminary data.</text>
</comment>
<keyword evidence="3" id="KW-1185">Reference proteome</keyword>
<proteinExistence type="predicted"/>
<evidence type="ECO:0000256" key="1">
    <source>
        <dbReference type="SAM" id="MobiDB-lite"/>
    </source>
</evidence>
<organism evidence="2 3">
    <name type="scientific">Paramarasmius palmivorus</name>
    <dbReference type="NCBI Taxonomy" id="297713"/>
    <lineage>
        <taxon>Eukaryota</taxon>
        <taxon>Fungi</taxon>
        <taxon>Dikarya</taxon>
        <taxon>Basidiomycota</taxon>
        <taxon>Agaricomycotina</taxon>
        <taxon>Agaricomycetes</taxon>
        <taxon>Agaricomycetidae</taxon>
        <taxon>Agaricales</taxon>
        <taxon>Marasmiineae</taxon>
        <taxon>Marasmiaceae</taxon>
        <taxon>Paramarasmius</taxon>
    </lineage>
</organism>
<evidence type="ECO:0000313" key="3">
    <source>
        <dbReference type="Proteomes" id="UP001383192"/>
    </source>
</evidence>
<evidence type="ECO:0000313" key="2">
    <source>
        <dbReference type="EMBL" id="KAK7027397.1"/>
    </source>
</evidence>
<protein>
    <submittedName>
        <fullName evidence="2">Uncharacterized protein</fullName>
    </submittedName>
</protein>
<dbReference type="EMBL" id="JAYKXP010000096">
    <property type="protein sequence ID" value="KAK7027397.1"/>
    <property type="molecule type" value="Genomic_DNA"/>
</dbReference>
<accession>A0AAW0BKB7</accession>
<sequence>MPPSADQWAAFLETAVPVHIEFFNRVIDAYPRRENGLLDTLLSNPDTGTRELEMFVLRNMAVQKPQLQHKPPRMTLFFQEFPITVQRNRPSIPILTGRFRSNIRLIIDSMLSLPTTRHETADIINTIRCPDGPNADAHGIHMNNYTNQQLWAAEHARVNSRVASANSIRYGSDSLEIDLVTREWLRTAVRGLLGLREMSDEDIEAEADTRKSPFNAPSRCP</sequence>
<dbReference type="Proteomes" id="UP001383192">
    <property type="component" value="Unassembled WGS sequence"/>
</dbReference>